<dbReference type="PANTHER" id="PTHR30006">
    <property type="entry name" value="THIAMINE-BINDING PERIPLASMIC PROTEIN-RELATED"/>
    <property type="match status" value="1"/>
</dbReference>
<proteinExistence type="predicted"/>
<dbReference type="PANTHER" id="PTHR30006:SF2">
    <property type="entry name" value="ABC TRANSPORTER SUBSTRATE-BINDING PROTEIN"/>
    <property type="match status" value="1"/>
</dbReference>
<dbReference type="GO" id="GO:0030288">
    <property type="term" value="C:outer membrane-bounded periplasmic space"/>
    <property type="evidence" value="ECO:0007669"/>
    <property type="project" value="TreeGrafter"/>
</dbReference>
<dbReference type="CDD" id="cd13545">
    <property type="entry name" value="PBP2_TbpA"/>
    <property type="match status" value="1"/>
</dbReference>
<dbReference type="Proteomes" id="UP000180088">
    <property type="component" value="Unassembled WGS sequence"/>
</dbReference>
<dbReference type="GO" id="GO:0030976">
    <property type="term" value="F:thiamine pyrophosphate binding"/>
    <property type="evidence" value="ECO:0007669"/>
    <property type="project" value="TreeGrafter"/>
</dbReference>
<protein>
    <submittedName>
        <fullName evidence="3">ABC transporter substrate-binding protein</fullName>
    </submittedName>
</protein>
<dbReference type="NCBIfam" id="TIGR01254">
    <property type="entry name" value="sfuA"/>
    <property type="match status" value="1"/>
</dbReference>
<comment type="caution">
    <text evidence="3">The sequence shown here is derived from an EMBL/GenBank/DDBJ whole genome shotgun (WGS) entry which is preliminary data.</text>
</comment>
<reference evidence="3 4" key="1">
    <citation type="submission" date="2016-09" db="EMBL/GenBank/DDBJ databases">
        <title>Chromobacterium muskegensis sp. nov., an insecticidal bacterium isolated from Sphagnum bogs.</title>
        <authorList>
            <person name="Sparks M.E."/>
            <person name="Blackburn M.B."/>
            <person name="Gundersen-Rindal D.E."/>
            <person name="Mitchell A."/>
            <person name="Farrar R."/>
            <person name="Kuhar D."/>
        </authorList>
    </citation>
    <scope>NUCLEOTIDE SEQUENCE [LARGE SCALE GENOMIC DNA]</scope>
    <source>
        <strain evidence="3 4">37-2</strain>
    </source>
</reference>
<keyword evidence="1 2" id="KW-0732">Signal</keyword>
<evidence type="ECO:0000313" key="4">
    <source>
        <dbReference type="Proteomes" id="UP000180088"/>
    </source>
</evidence>
<evidence type="ECO:0000256" key="2">
    <source>
        <dbReference type="SAM" id="SignalP"/>
    </source>
</evidence>
<dbReference type="GO" id="GO:0015888">
    <property type="term" value="P:thiamine transport"/>
    <property type="evidence" value="ECO:0007669"/>
    <property type="project" value="InterPro"/>
</dbReference>
<dbReference type="Gene3D" id="3.40.190.10">
    <property type="entry name" value="Periplasmic binding protein-like II"/>
    <property type="match status" value="2"/>
</dbReference>
<feature type="signal peptide" evidence="2">
    <location>
        <begin position="1"/>
        <end position="21"/>
    </location>
</feature>
<evidence type="ECO:0000313" key="3">
    <source>
        <dbReference type="EMBL" id="OHX11302.1"/>
    </source>
</evidence>
<dbReference type="STRING" id="1903179.BI347_16585"/>
<evidence type="ECO:0000256" key="1">
    <source>
        <dbReference type="ARBA" id="ARBA00022729"/>
    </source>
</evidence>
<feature type="chain" id="PRO_5010359537" evidence="2">
    <location>
        <begin position="22"/>
        <end position="338"/>
    </location>
</feature>
<dbReference type="AlphaFoldDB" id="A0A1S1WVJ6"/>
<gene>
    <name evidence="3" type="ORF">BI347_16585</name>
</gene>
<dbReference type="GO" id="GO:0030975">
    <property type="term" value="F:thiamine binding"/>
    <property type="evidence" value="ECO:0007669"/>
    <property type="project" value="InterPro"/>
</dbReference>
<dbReference type="Pfam" id="PF13343">
    <property type="entry name" value="SBP_bac_6"/>
    <property type="match status" value="1"/>
</dbReference>
<sequence>MKLFPKLAIIVLSLACLSVQAAELRVLAHSSFSVDKPLLAAFEKQYGAKVSIIKAGDAGEMANKLILTKSNPIADVVFGLDNSLIGKAQQAGVLAPLPAELARGGKVSLPGAVAIDYGYVTLNYDKAWFAKRKLALPRSLDDLTQPAYRDLLVVENPATSSPGLAFLASTIHALGEDKAFALWGKLRDNGVKVSKGWTEAYYTDFSKNGGGRPIVVSYATSPAAEVFYSKEKPAEAPTANLLLPGTVFRQVEGAALVKGGKEPQLAQQFIAFLRSDAVQKDIPTRMWMYPAADNIALDPVFKHSLLPVSHDTPDAATLAAKQRGWISRWTRVVLKSAG</sequence>
<dbReference type="SUPFAM" id="SSF53850">
    <property type="entry name" value="Periplasmic binding protein-like II"/>
    <property type="match status" value="1"/>
</dbReference>
<accession>A0A1S1WVJ6</accession>
<name>A0A1S1WVJ6_9NEIS</name>
<dbReference type="OrthoDB" id="5412681at2"/>
<dbReference type="RefSeq" id="WP_071116513.1">
    <property type="nucleotide sequence ID" value="NZ_MKCS01000002.1"/>
</dbReference>
<dbReference type="EMBL" id="MKCS01000002">
    <property type="protein sequence ID" value="OHX11302.1"/>
    <property type="molecule type" value="Genomic_DNA"/>
</dbReference>
<dbReference type="InterPro" id="IPR005948">
    <property type="entry name" value="ThiB-like"/>
</dbReference>
<organism evidence="3 4">
    <name type="scientific">Chromobacterium sphagni</name>
    <dbReference type="NCBI Taxonomy" id="1903179"/>
    <lineage>
        <taxon>Bacteria</taxon>
        <taxon>Pseudomonadati</taxon>
        <taxon>Pseudomonadota</taxon>
        <taxon>Betaproteobacteria</taxon>
        <taxon>Neisseriales</taxon>
        <taxon>Chromobacteriaceae</taxon>
        <taxon>Chromobacterium</taxon>
    </lineage>
</organism>